<organism evidence="1 2">
    <name type="scientific">Ornithinimicrobium faecis</name>
    <dbReference type="NCBI Taxonomy" id="2934158"/>
    <lineage>
        <taxon>Bacteria</taxon>
        <taxon>Bacillati</taxon>
        <taxon>Actinomycetota</taxon>
        <taxon>Actinomycetes</taxon>
        <taxon>Micrococcales</taxon>
        <taxon>Ornithinimicrobiaceae</taxon>
        <taxon>Ornithinimicrobium</taxon>
    </lineage>
</organism>
<evidence type="ECO:0000313" key="1">
    <source>
        <dbReference type="EMBL" id="USQ80309.1"/>
    </source>
</evidence>
<evidence type="ECO:0008006" key="3">
    <source>
        <dbReference type="Google" id="ProtNLM"/>
    </source>
</evidence>
<accession>A0ABY4YUA2</accession>
<dbReference type="EMBL" id="CP099489">
    <property type="protein sequence ID" value="USQ80309.1"/>
    <property type="molecule type" value="Genomic_DNA"/>
</dbReference>
<sequence length="427" mass="44679">MSRRRMTGILAAAAVFIALVVGGAYLVAGPADSDDVLHRLTGQQVEHAAQVGSTVVLEHDGGQMSLLDLESGDVRRTTADVTAPWAAGRGGEVAFVAHTRDGGTSGFGVDGSLLWSSSAGADVLAVLDDGTTVLRDCAVERCDVWAVEPDGTERWSQSLLQWRIERLAWLDGSDWAWTPPDRALVRTRESVVDDEGDIREDTEEDRASAEVQLLDPETGEGTTVGTGYAALVGDAVVLIDTTQGACDLTILRDPDEAGTELADACPGVRGEPELLVAGDNLIIRDEEESTEVLVPIGADTLVTPPEDLEDVELSAAGLVGRDESGWAFGTNGDGTLTQHFDGDARLAATGQDTIAFTTDLSSWNPFSGGLVRHHILDPVTGETCARVDATAEGSVVALPGCRAIVNDPSEGTAVLVGRATPSEEAVG</sequence>
<dbReference type="RefSeq" id="WP_252593685.1">
    <property type="nucleotide sequence ID" value="NZ_CP099489.1"/>
</dbReference>
<evidence type="ECO:0000313" key="2">
    <source>
        <dbReference type="Proteomes" id="UP001056455"/>
    </source>
</evidence>
<gene>
    <name evidence="1" type="ORF">NF556_01200</name>
</gene>
<dbReference type="Proteomes" id="UP001056455">
    <property type="component" value="Chromosome"/>
</dbReference>
<reference evidence="1" key="1">
    <citation type="submission" date="2022-06" db="EMBL/GenBank/DDBJ databases">
        <title>Ornithinimicrobium HY1793.</title>
        <authorList>
            <person name="Huang Y."/>
        </authorList>
    </citation>
    <scope>NUCLEOTIDE SEQUENCE</scope>
    <source>
        <strain evidence="1">HY1793</strain>
    </source>
</reference>
<proteinExistence type="predicted"/>
<protein>
    <recommendedName>
        <fullName evidence="3">Pyrroloquinoline-quinone binding quinoprotein</fullName>
    </recommendedName>
</protein>
<name>A0ABY4YUA2_9MICO</name>
<keyword evidence="2" id="KW-1185">Reference proteome</keyword>